<feature type="transmembrane region" description="Helical" evidence="6">
    <location>
        <begin position="187"/>
        <end position="211"/>
    </location>
</feature>
<feature type="transmembrane region" description="Helical" evidence="6">
    <location>
        <begin position="295"/>
        <end position="313"/>
    </location>
</feature>
<dbReference type="GO" id="GO:0022857">
    <property type="term" value="F:transmembrane transporter activity"/>
    <property type="evidence" value="ECO:0007669"/>
    <property type="project" value="InterPro"/>
</dbReference>
<dbReference type="PANTHER" id="PTHR42718:SF9">
    <property type="entry name" value="MAJOR FACILITATOR SUPERFAMILY MULTIDRUG TRANSPORTER MFSC"/>
    <property type="match status" value="1"/>
</dbReference>
<feature type="transmembrane region" description="Helical" evidence="6">
    <location>
        <begin position="429"/>
        <end position="455"/>
    </location>
</feature>
<feature type="transmembrane region" description="Helical" evidence="6">
    <location>
        <begin position="264"/>
        <end position="283"/>
    </location>
</feature>
<proteinExistence type="predicted"/>
<feature type="transmembrane region" description="Helical" evidence="6">
    <location>
        <begin position="514"/>
        <end position="534"/>
    </location>
</feature>
<evidence type="ECO:0000313" key="8">
    <source>
        <dbReference type="EMBL" id="KZL80360.1"/>
    </source>
</evidence>
<dbReference type="EMBL" id="LFIW01001910">
    <property type="protein sequence ID" value="KZL80360.1"/>
    <property type="molecule type" value="Genomic_DNA"/>
</dbReference>
<dbReference type="Proteomes" id="UP000076584">
    <property type="component" value="Unassembled WGS sequence"/>
</dbReference>
<protein>
    <submittedName>
        <fullName evidence="8">Drug resistance protein</fullName>
    </submittedName>
</protein>
<dbReference type="Gene3D" id="1.20.1250.20">
    <property type="entry name" value="MFS general substrate transporter like domains"/>
    <property type="match status" value="2"/>
</dbReference>
<feature type="transmembrane region" description="Helical" evidence="6">
    <location>
        <begin position="60"/>
        <end position="84"/>
    </location>
</feature>
<organism evidence="8 9">
    <name type="scientific">Colletotrichum incanum</name>
    <name type="common">Soybean anthracnose fungus</name>
    <dbReference type="NCBI Taxonomy" id="1573173"/>
    <lineage>
        <taxon>Eukaryota</taxon>
        <taxon>Fungi</taxon>
        <taxon>Dikarya</taxon>
        <taxon>Ascomycota</taxon>
        <taxon>Pezizomycotina</taxon>
        <taxon>Sordariomycetes</taxon>
        <taxon>Hypocreomycetidae</taxon>
        <taxon>Glomerellales</taxon>
        <taxon>Glomerellaceae</taxon>
        <taxon>Colletotrichum</taxon>
        <taxon>Colletotrichum spaethianum species complex</taxon>
    </lineage>
</organism>
<keyword evidence="4 6" id="KW-1133">Transmembrane helix</keyword>
<keyword evidence="9" id="KW-1185">Reference proteome</keyword>
<feature type="transmembrane region" description="Helical" evidence="6">
    <location>
        <begin position="96"/>
        <end position="115"/>
    </location>
</feature>
<name>A0A167AP24_COLIC</name>
<comment type="caution">
    <text evidence="8">The sequence shown here is derived from an EMBL/GenBank/DDBJ whole genome shotgun (WGS) entry which is preliminary data.</text>
</comment>
<keyword evidence="2" id="KW-0813">Transport</keyword>
<feature type="transmembrane region" description="Helical" evidence="6">
    <location>
        <begin position="374"/>
        <end position="396"/>
    </location>
</feature>
<feature type="transmembrane region" description="Helical" evidence="6">
    <location>
        <begin position="403"/>
        <end position="423"/>
    </location>
</feature>
<sequence length="540" mass="57597">MSGHVSPSHHANETGAILVPFIADPGPGVDSKQLTAAESRDYAANEIAESFPKLSKSRSILLTAVISTAGLLTVLNVQSVVILLPSMSEDIGIPPTRQQIVVSIYNISTGSLMLLWGRLADVYGRRLVYLVGSVLFTLSNLCLPFTRYEVPFHIVRFLQGMSGAAVIPSGIGIIASTFPRGKARNNAYVCISAVASVGSVLGNIFGGVIGGLLSWQWVFWVPAILAAVVTVMAYFITDTPHLRSPSSASTAIANSGEESRAKSVDWIGGALVSCSLVLLLAAFTQANVIGWSTPWIPPLIAGSVLLLFGFCFWQRRLEKDPAREPLLRISMFKNLQFSALFVLVAFFYASFNSFLVFVTFFYQDYLDLSELDTTLRFLPAGIAGFLVSFAVSLALSRIRAFHILVFGLVCGIASPFIMAIPAIPPETSYWAYGFPAMCLCFSIEIVWPVISLLIAARLPSADQALGSGLLQSSNNVGRALGLAIATAVQTSAQGSEKDGGGFAGSPGYLYGVRAAQWTNVGFAAAALGIAIAFFRDLGHA</sequence>
<dbReference type="PROSITE" id="PS50850">
    <property type="entry name" value="MFS"/>
    <property type="match status" value="1"/>
</dbReference>
<evidence type="ECO:0000256" key="4">
    <source>
        <dbReference type="ARBA" id="ARBA00022989"/>
    </source>
</evidence>
<dbReference type="InterPro" id="IPR020846">
    <property type="entry name" value="MFS_dom"/>
</dbReference>
<keyword evidence="5 6" id="KW-0472">Membrane</keyword>
<evidence type="ECO:0000313" key="9">
    <source>
        <dbReference type="Proteomes" id="UP000076584"/>
    </source>
</evidence>
<evidence type="ECO:0000256" key="5">
    <source>
        <dbReference type="ARBA" id="ARBA00023136"/>
    </source>
</evidence>
<evidence type="ECO:0000256" key="2">
    <source>
        <dbReference type="ARBA" id="ARBA00022448"/>
    </source>
</evidence>
<dbReference type="STRING" id="1573173.A0A167AP24"/>
<evidence type="ECO:0000256" key="6">
    <source>
        <dbReference type="SAM" id="Phobius"/>
    </source>
</evidence>
<evidence type="ECO:0000259" key="7">
    <source>
        <dbReference type="PROSITE" id="PS50850"/>
    </source>
</evidence>
<evidence type="ECO:0000256" key="1">
    <source>
        <dbReference type="ARBA" id="ARBA00004141"/>
    </source>
</evidence>
<evidence type="ECO:0000256" key="3">
    <source>
        <dbReference type="ARBA" id="ARBA00022692"/>
    </source>
</evidence>
<dbReference type="AlphaFoldDB" id="A0A167AP24"/>
<comment type="subcellular location">
    <subcellularLocation>
        <location evidence="1">Membrane</location>
        <topology evidence="1">Multi-pass membrane protein</topology>
    </subcellularLocation>
</comment>
<dbReference type="InterPro" id="IPR036259">
    <property type="entry name" value="MFS_trans_sf"/>
</dbReference>
<feature type="domain" description="Major facilitator superfamily (MFS) profile" evidence="7">
    <location>
        <begin position="62"/>
        <end position="540"/>
    </location>
</feature>
<gene>
    <name evidence="8" type="ORF">CI238_08996</name>
</gene>
<feature type="transmembrane region" description="Helical" evidence="6">
    <location>
        <begin position="127"/>
        <end position="148"/>
    </location>
</feature>
<keyword evidence="3 6" id="KW-0812">Transmembrane</keyword>
<feature type="transmembrane region" description="Helical" evidence="6">
    <location>
        <begin position="154"/>
        <end position="175"/>
    </location>
</feature>
<feature type="transmembrane region" description="Helical" evidence="6">
    <location>
        <begin position="217"/>
        <end position="236"/>
    </location>
</feature>
<accession>A0A167AP24</accession>
<dbReference type="GO" id="GO:0016020">
    <property type="term" value="C:membrane"/>
    <property type="evidence" value="ECO:0007669"/>
    <property type="project" value="UniProtKB-SubCell"/>
</dbReference>
<dbReference type="InterPro" id="IPR011701">
    <property type="entry name" value="MFS"/>
</dbReference>
<dbReference type="Pfam" id="PF07690">
    <property type="entry name" value="MFS_1"/>
    <property type="match status" value="1"/>
</dbReference>
<dbReference type="PANTHER" id="PTHR42718">
    <property type="entry name" value="MAJOR FACILITATOR SUPERFAMILY MULTIDRUG TRANSPORTER MFSC"/>
    <property type="match status" value="1"/>
</dbReference>
<reference evidence="8 9" key="1">
    <citation type="submission" date="2015-06" db="EMBL/GenBank/DDBJ databases">
        <title>Survival trade-offs in plant roots during colonization by closely related pathogenic and mutualistic fungi.</title>
        <authorList>
            <person name="Hacquard S."/>
            <person name="Kracher B."/>
            <person name="Hiruma K."/>
            <person name="Weinman A."/>
            <person name="Muench P."/>
            <person name="Garrido Oter R."/>
            <person name="Ver Loren van Themaat E."/>
            <person name="Dallerey J.-F."/>
            <person name="Damm U."/>
            <person name="Henrissat B."/>
            <person name="Lespinet O."/>
            <person name="Thon M."/>
            <person name="Kemen E."/>
            <person name="McHardy A.C."/>
            <person name="Schulze-Lefert P."/>
            <person name="O'Connell R.J."/>
        </authorList>
    </citation>
    <scope>NUCLEOTIDE SEQUENCE [LARGE SCALE GENOMIC DNA]</scope>
    <source>
        <strain evidence="8 9">MAFF 238704</strain>
    </source>
</reference>
<dbReference type="SUPFAM" id="SSF103473">
    <property type="entry name" value="MFS general substrate transporter"/>
    <property type="match status" value="2"/>
</dbReference>
<feature type="transmembrane region" description="Helical" evidence="6">
    <location>
        <begin position="334"/>
        <end position="362"/>
    </location>
</feature>